<evidence type="ECO:0000256" key="5">
    <source>
        <dbReference type="ARBA" id="ARBA00022679"/>
    </source>
</evidence>
<dbReference type="CDD" id="cd00483">
    <property type="entry name" value="HPPK"/>
    <property type="match status" value="1"/>
</dbReference>
<dbReference type="EC" id="2.7.6.3" evidence="3"/>
<evidence type="ECO:0000256" key="9">
    <source>
        <dbReference type="ARBA" id="ARBA00022909"/>
    </source>
</evidence>
<feature type="domain" description="7,8-dihydro-6-hydroxymethylpterin-pyrophosphokinase" evidence="13">
    <location>
        <begin position="7"/>
        <end position="132"/>
    </location>
</feature>
<reference evidence="14 15" key="1">
    <citation type="submission" date="2016-10" db="EMBL/GenBank/DDBJ databases">
        <authorList>
            <person name="Varghese N."/>
            <person name="Submissions S."/>
        </authorList>
    </citation>
    <scope>NUCLEOTIDE SEQUENCE [LARGE SCALE GENOMIC DNA]</scope>
    <source>
        <strain evidence="14 15">DSM 17997</strain>
    </source>
</reference>
<keyword evidence="7" id="KW-0418">Kinase</keyword>
<evidence type="ECO:0000256" key="3">
    <source>
        <dbReference type="ARBA" id="ARBA00013253"/>
    </source>
</evidence>
<dbReference type="PANTHER" id="PTHR43071">
    <property type="entry name" value="2-AMINO-4-HYDROXY-6-HYDROXYMETHYLDIHYDROPTERIDINE PYROPHOSPHOKINASE"/>
    <property type="match status" value="1"/>
</dbReference>
<protein>
    <recommendedName>
        <fullName evidence="4">2-amino-4-hydroxy-6-hydroxymethyldihydropteridine pyrophosphokinase</fullName>
        <ecNumber evidence="3">2.7.6.3</ecNumber>
    </recommendedName>
    <alternativeName>
        <fullName evidence="11">6-hydroxymethyl-7,8-dihydropterin pyrophosphokinase</fullName>
    </alternativeName>
    <alternativeName>
        <fullName evidence="12">7,8-dihydro-6-hydroxymethylpterin-pyrophosphokinase</fullName>
    </alternativeName>
</protein>
<evidence type="ECO:0000313" key="14">
    <source>
        <dbReference type="EMBL" id="SDZ58026.1"/>
    </source>
</evidence>
<dbReference type="NCBIfam" id="TIGR01498">
    <property type="entry name" value="folK"/>
    <property type="match status" value="1"/>
</dbReference>
<keyword evidence="8" id="KW-0067">ATP-binding</keyword>
<evidence type="ECO:0000259" key="13">
    <source>
        <dbReference type="Pfam" id="PF01288"/>
    </source>
</evidence>
<comment type="similarity">
    <text evidence="2">Belongs to the HPPK family.</text>
</comment>
<dbReference type="RefSeq" id="WP_019600669.1">
    <property type="nucleotide sequence ID" value="NZ_FNQC01000032.1"/>
</dbReference>
<gene>
    <name evidence="14" type="ORF">SAMN05444412_13212</name>
</gene>
<comment type="pathway">
    <text evidence="1">Cofactor biosynthesis; tetrahydrofolate biosynthesis; 2-amino-4-hydroxy-6-hydroxymethyl-7,8-dihydropteridine diphosphate from 7,8-dihydroneopterin triphosphate: step 4/4.</text>
</comment>
<organism evidence="14 15">
    <name type="scientific">Rhodonellum ikkaensis</name>
    <dbReference type="NCBI Taxonomy" id="336829"/>
    <lineage>
        <taxon>Bacteria</taxon>
        <taxon>Pseudomonadati</taxon>
        <taxon>Bacteroidota</taxon>
        <taxon>Cytophagia</taxon>
        <taxon>Cytophagales</taxon>
        <taxon>Cytophagaceae</taxon>
        <taxon>Rhodonellum</taxon>
    </lineage>
</organism>
<dbReference type="SUPFAM" id="SSF55083">
    <property type="entry name" value="6-hydroxymethyl-7,8-dihydropterin pyrophosphokinase, HPPK"/>
    <property type="match status" value="1"/>
</dbReference>
<evidence type="ECO:0000256" key="6">
    <source>
        <dbReference type="ARBA" id="ARBA00022741"/>
    </source>
</evidence>
<evidence type="ECO:0000313" key="15">
    <source>
        <dbReference type="Proteomes" id="UP000199663"/>
    </source>
</evidence>
<dbReference type="InterPro" id="IPR000550">
    <property type="entry name" value="Hppk"/>
</dbReference>
<dbReference type="Pfam" id="PF01288">
    <property type="entry name" value="HPPK"/>
    <property type="match status" value="1"/>
</dbReference>
<keyword evidence="5" id="KW-0808">Transferase</keyword>
<proteinExistence type="inferred from homology"/>
<evidence type="ECO:0000256" key="8">
    <source>
        <dbReference type="ARBA" id="ARBA00022840"/>
    </source>
</evidence>
<evidence type="ECO:0000256" key="2">
    <source>
        <dbReference type="ARBA" id="ARBA00005810"/>
    </source>
</evidence>
<keyword evidence="9" id="KW-0289">Folate biosynthesis</keyword>
<evidence type="ECO:0000256" key="1">
    <source>
        <dbReference type="ARBA" id="ARBA00005051"/>
    </source>
</evidence>
<dbReference type="Proteomes" id="UP000199663">
    <property type="component" value="Unassembled WGS sequence"/>
</dbReference>
<dbReference type="EMBL" id="FNQC01000032">
    <property type="protein sequence ID" value="SDZ58026.1"/>
    <property type="molecule type" value="Genomic_DNA"/>
</dbReference>
<evidence type="ECO:0000256" key="11">
    <source>
        <dbReference type="ARBA" id="ARBA00029766"/>
    </source>
</evidence>
<name>A0A1H3U6B9_9BACT</name>
<sequence>MEKVVFVIGGNLGDRMKLIEQANSMLRENFSDPLLFSSVFETAAWGKLSEGDYLNQVLVFQTNLAAEGVLTIIQEIENRLGRKREEKWGNRTMDIDILYFGQQVIQNRTLIIPHPFISRRRFVLEPLVEILPDFIHPILRVSSTQMLEICTDTSSVVRLIKK</sequence>
<keyword evidence="6" id="KW-0547">Nucleotide-binding</keyword>
<evidence type="ECO:0000256" key="10">
    <source>
        <dbReference type="ARBA" id="ARBA00029409"/>
    </source>
</evidence>
<dbReference type="PANTHER" id="PTHR43071:SF1">
    <property type="entry name" value="2-AMINO-4-HYDROXY-6-HYDROXYMETHYLDIHYDROPTERIDINE PYROPHOSPHOKINASE"/>
    <property type="match status" value="1"/>
</dbReference>
<comment type="function">
    <text evidence="10">Catalyzes the transfer of pyrophosphate from adenosine triphosphate (ATP) to 6-hydroxymethyl-7,8-dihydropterin, an enzymatic step in folate biosynthesis pathway.</text>
</comment>
<comment type="caution">
    <text evidence="14">The sequence shown here is derived from an EMBL/GenBank/DDBJ whole genome shotgun (WGS) entry which is preliminary data.</text>
</comment>
<dbReference type="Gene3D" id="3.30.70.560">
    <property type="entry name" value="7,8-Dihydro-6-hydroxymethylpterin-pyrophosphokinase HPPK"/>
    <property type="match status" value="1"/>
</dbReference>
<evidence type="ECO:0000256" key="7">
    <source>
        <dbReference type="ARBA" id="ARBA00022777"/>
    </source>
</evidence>
<evidence type="ECO:0000256" key="4">
    <source>
        <dbReference type="ARBA" id="ARBA00016218"/>
    </source>
</evidence>
<evidence type="ECO:0000256" key="12">
    <source>
        <dbReference type="ARBA" id="ARBA00033413"/>
    </source>
</evidence>
<dbReference type="InterPro" id="IPR035907">
    <property type="entry name" value="Hppk_sf"/>
</dbReference>
<accession>A0A1H3U6B9</accession>
<keyword evidence="15" id="KW-1185">Reference proteome</keyword>